<dbReference type="AlphaFoldDB" id="A0AAV5X3U2"/>
<name>A0AAV5X3U2_9BILA</name>
<gene>
    <name evidence="2" type="ORF">PFISCL1PPCAC_29207</name>
    <name evidence="3" type="ORF">PFISCL1PPCAC_29242</name>
    <name evidence="1" type="ORF">PFISCL1PPCAC_3528</name>
</gene>
<organism evidence="3 4">
    <name type="scientific">Pristionchus fissidentatus</name>
    <dbReference type="NCBI Taxonomy" id="1538716"/>
    <lineage>
        <taxon>Eukaryota</taxon>
        <taxon>Metazoa</taxon>
        <taxon>Ecdysozoa</taxon>
        <taxon>Nematoda</taxon>
        <taxon>Chromadorea</taxon>
        <taxon>Rhabditida</taxon>
        <taxon>Rhabditina</taxon>
        <taxon>Diplogasteromorpha</taxon>
        <taxon>Diplogasteroidea</taxon>
        <taxon>Neodiplogasteridae</taxon>
        <taxon>Pristionchus</taxon>
    </lineage>
</organism>
<dbReference type="EMBL" id="BTSY01000369">
    <property type="protein sequence ID" value="GMT37945.1"/>
    <property type="molecule type" value="Genomic_DNA"/>
</dbReference>
<evidence type="ECO:0000313" key="4">
    <source>
        <dbReference type="Proteomes" id="UP001432322"/>
    </source>
</evidence>
<feature type="non-terminal residue" evidence="3">
    <location>
        <position position="1"/>
    </location>
</feature>
<protein>
    <submittedName>
        <fullName evidence="3">Uncharacterized protein</fullName>
    </submittedName>
</protein>
<comment type="caution">
    <text evidence="3">The sequence shown here is derived from an EMBL/GenBank/DDBJ whole genome shotgun (WGS) entry which is preliminary data.</text>
</comment>
<keyword evidence="4" id="KW-1185">Reference proteome</keyword>
<dbReference type="EMBL" id="BTSY01000332">
    <property type="protein sequence ID" value="GMT37910.1"/>
    <property type="molecule type" value="Genomic_DNA"/>
</dbReference>
<dbReference type="EMBL" id="BTSY01000001">
    <property type="protein sequence ID" value="GMT12231.1"/>
    <property type="molecule type" value="Genomic_DNA"/>
</dbReference>
<sequence length="92" mass="10390">DKRILEAWGIESQPSRMLSERSTTELCPHDASSSLSPTPILAPQLLTLGRRCVLAMVWTDGVLRTECDLAHLSCREIRAWWRGRVGCYGQHL</sequence>
<evidence type="ECO:0000313" key="3">
    <source>
        <dbReference type="EMBL" id="GMT37945.1"/>
    </source>
</evidence>
<proteinExistence type="predicted"/>
<evidence type="ECO:0000313" key="1">
    <source>
        <dbReference type="EMBL" id="GMT12231.1"/>
    </source>
</evidence>
<evidence type="ECO:0000313" key="2">
    <source>
        <dbReference type="EMBL" id="GMT37910.1"/>
    </source>
</evidence>
<accession>A0AAV5X3U2</accession>
<reference evidence="3" key="1">
    <citation type="submission" date="2023-10" db="EMBL/GenBank/DDBJ databases">
        <title>Genome assembly of Pristionchus species.</title>
        <authorList>
            <person name="Yoshida K."/>
            <person name="Sommer R.J."/>
        </authorList>
    </citation>
    <scope>NUCLEOTIDE SEQUENCE</scope>
    <source>
        <strain evidence="3">RS5133</strain>
    </source>
</reference>
<dbReference type="Proteomes" id="UP001432322">
    <property type="component" value="Unassembled WGS sequence"/>
</dbReference>